<sequence length="193" mass="21551">MEWMNSAFLALLFLLEGVVGGQYCESSDYDLSNFRYKTTYCEYGCCFFSCCSVAVVIVPCVIGGIILIAVIIAVVCCCCPQCSQKKGRVVSPHGQTNLAYNQQAYNQQSPMYHQGNYLNNPGVQPVPTLLQPPMQQNNVRGQYPENVVYQYPLSNQQQFPPMPQPDYNARGNQPPPQPPTYFTPSAPPPPYPY</sequence>
<feature type="compositionally biased region" description="Pro residues" evidence="1">
    <location>
        <begin position="173"/>
        <end position="193"/>
    </location>
</feature>
<dbReference type="AlphaFoldDB" id="A0ABD3UW85"/>
<keyword evidence="2" id="KW-1133">Transmembrane helix</keyword>
<keyword evidence="3" id="KW-0732">Signal</keyword>
<feature type="transmembrane region" description="Helical" evidence="2">
    <location>
        <begin position="53"/>
        <end position="78"/>
    </location>
</feature>
<accession>A0ABD3UW85</accession>
<keyword evidence="2" id="KW-0812">Transmembrane</keyword>
<dbReference type="Proteomes" id="UP001634394">
    <property type="component" value="Unassembled WGS sequence"/>
</dbReference>
<comment type="caution">
    <text evidence="4">The sequence shown here is derived from an EMBL/GenBank/DDBJ whole genome shotgun (WGS) entry which is preliminary data.</text>
</comment>
<evidence type="ECO:0000256" key="2">
    <source>
        <dbReference type="SAM" id="Phobius"/>
    </source>
</evidence>
<feature type="region of interest" description="Disordered" evidence="1">
    <location>
        <begin position="155"/>
        <end position="193"/>
    </location>
</feature>
<keyword evidence="2" id="KW-0472">Membrane</keyword>
<protein>
    <submittedName>
        <fullName evidence="4">Uncharacterized protein</fullName>
    </submittedName>
</protein>
<dbReference type="EMBL" id="JBJQND010000015">
    <property type="protein sequence ID" value="KAL3853716.1"/>
    <property type="molecule type" value="Genomic_DNA"/>
</dbReference>
<evidence type="ECO:0000313" key="5">
    <source>
        <dbReference type="Proteomes" id="UP001634394"/>
    </source>
</evidence>
<organism evidence="4 5">
    <name type="scientific">Sinanodonta woodiana</name>
    <name type="common">Chinese pond mussel</name>
    <name type="synonym">Anodonta woodiana</name>
    <dbReference type="NCBI Taxonomy" id="1069815"/>
    <lineage>
        <taxon>Eukaryota</taxon>
        <taxon>Metazoa</taxon>
        <taxon>Spiralia</taxon>
        <taxon>Lophotrochozoa</taxon>
        <taxon>Mollusca</taxon>
        <taxon>Bivalvia</taxon>
        <taxon>Autobranchia</taxon>
        <taxon>Heteroconchia</taxon>
        <taxon>Palaeoheterodonta</taxon>
        <taxon>Unionida</taxon>
        <taxon>Unionoidea</taxon>
        <taxon>Unionidae</taxon>
        <taxon>Unioninae</taxon>
        <taxon>Sinanodonta</taxon>
    </lineage>
</organism>
<feature type="signal peptide" evidence="3">
    <location>
        <begin position="1"/>
        <end position="21"/>
    </location>
</feature>
<evidence type="ECO:0000256" key="1">
    <source>
        <dbReference type="SAM" id="MobiDB-lite"/>
    </source>
</evidence>
<gene>
    <name evidence="4" type="ORF">ACJMK2_017235</name>
</gene>
<keyword evidence="5" id="KW-1185">Reference proteome</keyword>
<evidence type="ECO:0000256" key="3">
    <source>
        <dbReference type="SAM" id="SignalP"/>
    </source>
</evidence>
<proteinExistence type="predicted"/>
<feature type="chain" id="PRO_5044834913" evidence="3">
    <location>
        <begin position="22"/>
        <end position="193"/>
    </location>
</feature>
<name>A0ABD3UW85_SINWO</name>
<evidence type="ECO:0000313" key="4">
    <source>
        <dbReference type="EMBL" id="KAL3853716.1"/>
    </source>
</evidence>
<reference evidence="4 5" key="1">
    <citation type="submission" date="2024-11" db="EMBL/GenBank/DDBJ databases">
        <title>Chromosome-level genome assembly of the freshwater bivalve Anodonta woodiana.</title>
        <authorList>
            <person name="Chen X."/>
        </authorList>
    </citation>
    <scope>NUCLEOTIDE SEQUENCE [LARGE SCALE GENOMIC DNA]</scope>
    <source>
        <strain evidence="4">MN2024</strain>
        <tissue evidence="4">Gills</tissue>
    </source>
</reference>